<name>A0AA35YD13_LACSI</name>
<dbReference type="AlphaFoldDB" id="A0AA35YD13"/>
<accession>A0AA35YD13</accession>
<evidence type="ECO:0000313" key="3">
    <source>
        <dbReference type="Proteomes" id="UP001177003"/>
    </source>
</evidence>
<gene>
    <name evidence="2" type="ORF">LSALG_LOCUS9192</name>
</gene>
<proteinExistence type="predicted"/>
<protein>
    <submittedName>
        <fullName evidence="2">Uncharacterized protein</fullName>
    </submittedName>
</protein>
<evidence type="ECO:0000256" key="1">
    <source>
        <dbReference type="SAM" id="MobiDB-lite"/>
    </source>
</evidence>
<feature type="region of interest" description="Disordered" evidence="1">
    <location>
        <begin position="1"/>
        <end position="99"/>
    </location>
</feature>
<sequence>MYAYVSDASNGIQEYKKLPSSGPKELTPNMIRSIEEADKPTKRGKKPETQKEVRVTKPFKGPTPKKQKSYKVAPSQPKQKKLKKPARRLILQSSSDSDS</sequence>
<evidence type="ECO:0000313" key="2">
    <source>
        <dbReference type="EMBL" id="CAI9268786.1"/>
    </source>
</evidence>
<dbReference type="EMBL" id="OX465077">
    <property type="protein sequence ID" value="CAI9268786.1"/>
    <property type="molecule type" value="Genomic_DNA"/>
</dbReference>
<reference evidence="2" key="1">
    <citation type="submission" date="2023-04" db="EMBL/GenBank/DDBJ databases">
        <authorList>
            <person name="Vijverberg K."/>
            <person name="Xiong W."/>
            <person name="Schranz E."/>
        </authorList>
    </citation>
    <scope>NUCLEOTIDE SEQUENCE</scope>
</reference>
<dbReference type="Proteomes" id="UP001177003">
    <property type="component" value="Chromosome 1"/>
</dbReference>
<feature type="compositionally biased region" description="Basic and acidic residues" evidence="1">
    <location>
        <begin position="33"/>
        <end position="55"/>
    </location>
</feature>
<organism evidence="2 3">
    <name type="scientific">Lactuca saligna</name>
    <name type="common">Willowleaf lettuce</name>
    <dbReference type="NCBI Taxonomy" id="75948"/>
    <lineage>
        <taxon>Eukaryota</taxon>
        <taxon>Viridiplantae</taxon>
        <taxon>Streptophyta</taxon>
        <taxon>Embryophyta</taxon>
        <taxon>Tracheophyta</taxon>
        <taxon>Spermatophyta</taxon>
        <taxon>Magnoliopsida</taxon>
        <taxon>eudicotyledons</taxon>
        <taxon>Gunneridae</taxon>
        <taxon>Pentapetalae</taxon>
        <taxon>asterids</taxon>
        <taxon>campanulids</taxon>
        <taxon>Asterales</taxon>
        <taxon>Asteraceae</taxon>
        <taxon>Cichorioideae</taxon>
        <taxon>Cichorieae</taxon>
        <taxon>Lactucinae</taxon>
        <taxon>Lactuca</taxon>
    </lineage>
</organism>
<keyword evidence="3" id="KW-1185">Reference proteome</keyword>
<feature type="compositionally biased region" description="Basic residues" evidence="1">
    <location>
        <begin position="78"/>
        <end position="87"/>
    </location>
</feature>